<dbReference type="Pfam" id="PF13426">
    <property type="entry name" value="PAS_9"/>
    <property type="match status" value="1"/>
</dbReference>
<dbReference type="Pfam" id="PF00072">
    <property type="entry name" value="Response_reg"/>
    <property type="match status" value="1"/>
</dbReference>
<evidence type="ECO:0000256" key="1">
    <source>
        <dbReference type="ARBA" id="ARBA00001946"/>
    </source>
</evidence>
<dbReference type="InterPro" id="IPR052163">
    <property type="entry name" value="DGC-Regulatory_Protein"/>
</dbReference>
<dbReference type="InterPro" id="IPR029787">
    <property type="entry name" value="Nucleotide_cyclase"/>
</dbReference>
<dbReference type="PROSITE" id="PS50887">
    <property type="entry name" value="GGDEF"/>
    <property type="match status" value="1"/>
</dbReference>
<dbReference type="SMART" id="SM00086">
    <property type="entry name" value="PAC"/>
    <property type="match status" value="1"/>
</dbReference>
<feature type="modified residue" description="4-aspartylphosphate" evidence="2">
    <location>
        <position position="69"/>
    </location>
</feature>
<dbReference type="SUPFAM" id="SSF55785">
    <property type="entry name" value="PYP-like sensor domain (PAS domain)"/>
    <property type="match status" value="1"/>
</dbReference>
<dbReference type="CDD" id="cd00156">
    <property type="entry name" value="REC"/>
    <property type="match status" value="1"/>
</dbReference>
<dbReference type="CDD" id="cd00130">
    <property type="entry name" value="PAS"/>
    <property type="match status" value="1"/>
</dbReference>
<evidence type="ECO:0000259" key="4">
    <source>
        <dbReference type="PROSITE" id="PS50112"/>
    </source>
</evidence>
<dbReference type="EMBL" id="SMRS01000007">
    <property type="protein sequence ID" value="KAA0874157.1"/>
    <property type="molecule type" value="Genomic_DNA"/>
</dbReference>
<dbReference type="NCBIfam" id="TIGR00254">
    <property type="entry name" value="GGDEF"/>
    <property type="match status" value="1"/>
</dbReference>
<dbReference type="SMART" id="SM00267">
    <property type="entry name" value="GGDEF"/>
    <property type="match status" value="1"/>
</dbReference>
<evidence type="ECO:0000256" key="2">
    <source>
        <dbReference type="PROSITE-ProRule" id="PRU00169"/>
    </source>
</evidence>
<dbReference type="PANTHER" id="PTHR46663">
    <property type="entry name" value="DIGUANYLATE CYCLASE DGCT-RELATED"/>
    <property type="match status" value="1"/>
</dbReference>
<accession>A0A5A9W085</accession>
<comment type="caution">
    <text evidence="7">The sequence shown here is derived from an EMBL/GenBank/DDBJ whole genome shotgun (WGS) entry which is preliminary data.</text>
</comment>
<dbReference type="CDD" id="cd01949">
    <property type="entry name" value="GGDEF"/>
    <property type="match status" value="1"/>
</dbReference>
<keyword evidence="8" id="KW-1185">Reference proteome</keyword>
<dbReference type="InterPro" id="IPR000014">
    <property type="entry name" value="PAS"/>
</dbReference>
<dbReference type="SMART" id="SM00448">
    <property type="entry name" value="REC"/>
    <property type="match status" value="1"/>
</dbReference>
<feature type="domain" description="PAC" evidence="5">
    <location>
        <begin position="215"/>
        <end position="267"/>
    </location>
</feature>
<dbReference type="PROSITE" id="PS50113">
    <property type="entry name" value="PAC"/>
    <property type="match status" value="1"/>
</dbReference>
<dbReference type="PROSITE" id="PS50112">
    <property type="entry name" value="PAS"/>
    <property type="match status" value="1"/>
</dbReference>
<reference evidence="7 8" key="1">
    <citation type="submission" date="2019-03" db="EMBL/GenBank/DDBJ databases">
        <title>Nitrincola sp. nov. isolated from an Indian soda lake.</title>
        <authorList>
            <person name="Joshi A."/>
            <person name="Thite S.V."/>
            <person name="Joseph N."/>
            <person name="Dhotre D."/>
            <person name="Moorthy M."/>
            <person name="Shouche Y.S."/>
        </authorList>
    </citation>
    <scope>NUCLEOTIDE SEQUENCE [LARGE SCALE GENOMIC DNA]</scope>
    <source>
        <strain evidence="7 8">MEB193</strain>
    </source>
</reference>
<dbReference type="InterPro" id="IPR000700">
    <property type="entry name" value="PAS-assoc_C"/>
</dbReference>
<dbReference type="InterPro" id="IPR001789">
    <property type="entry name" value="Sig_transdc_resp-reg_receiver"/>
</dbReference>
<evidence type="ECO:0000259" key="3">
    <source>
        <dbReference type="PROSITE" id="PS50110"/>
    </source>
</evidence>
<feature type="domain" description="PAS" evidence="4">
    <location>
        <begin position="142"/>
        <end position="188"/>
    </location>
</feature>
<protein>
    <submittedName>
        <fullName evidence="7">Diguanylate cyclase</fullName>
    </submittedName>
</protein>
<dbReference type="SMART" id="SM00091">
    <property type="entry name" value="PAS"/>
    <property type="match status" value="1"/>
</dbReference>
<gene>
    <name evidence="7" type="ORF">E1H14_10305</name>
</gene>
<dbReference type="InterPro" id="IPR035965">
    <property type="entry name" value="PAS-like_dom_sf"/>
</dbReference>
<dbReference type="Gene3D" id="3.30.450.20">
    <property type="entry name" value="PAS domain"/>
    <property type="match status" value="1"/>
</dbReference>
<feature type="domain" description="Response regulatory" evidence="3">
    <location>
        <begin position="15"/>
        <end position="134"/>
    </location>
</feature>
<dbReference type="FunFam" id="3.30.70.270:FF:000001">
    <property type="entry name" value="Diguanylate cyclase domain protein"/>
    <property type="match status" value="1"/>
</dbReference>
<proteinExistence type="predicted"/>
<dbReference type="PROSITE" id="PS50110">
    <property type="entry name" value="RESPONSE_REGULATORY"/>
    <property type="match status" value="1"/>
</dbReference>
<evidence type="ECO:0000259" key="6">
    <source>
        <dbReference type="PROSITE" id="PS50887"/>
    </source>
</evidence>
<dbReference type="GO" id="GO:0000160">
    <property type="term" value="P:phosphorelay signal transduction system"/>
    <property type="evidence" value="ECO:0007669"/>
    <property type="project" value="InterPro"/>
</dbReference>
<dbReference type="SUPFAM" id="SSF55073">
    <property type="entry name" value="Nucleotide cyclase"/>
    <property type="match status" value="1"/>
</dbReference>
<dbReference type="OrthoDB" id="9812260at2"/>
<organism evidence="7 8">
    <name type="scientific">Nitrincola tapanii</name>
    <dbReference type="NCBI Taxonomy" id="1708751"/>
    <lineage>
        <taxon>Bacteria</taxon>
        <taxon>Pseudomonadati</taxon>
        <taxon>Pseudomonadota</taxon>
        <taxon>Gammaproteobacteria</taxon>
        <taxon>Oceanospirillales</taxon>
        <taxon>Oceanospirillaceae</taxon>
        <taxon>Nitrincola</taxon>
    </lineage>
</organism>
<dbReference type="PANTHER" id="PTHR46663:SF3">
    <property type="entry name" value="SLL0267 PROTEIN"/>
    <property type="match status" value="1"/>
</dbReference>
<dbReference type="Gene3D" id="3.40.50.2300">
    <property type="match status" value="1"/>
</dbReference>
<keyword evidence="2" id="KW-0597">Phosphoprotein</keyword>
<evidence type="ECO:0000313" key="8">
    <source>
        <dbReference type="Proteomes" id="UP000325302"/>
    </source>
</evidence>
<dbReference type="GO" id="GO:0003824">
    <property type="term" value="F:catalytic activity"/>
    <property type="evidence" value="ECO:0007669"/>
    <property type="project" value="UniProtKB-ARBA"/>
</dbReference>
<dbReference type="InterPro" id="IPR000160">
    <property type="entry name" value="GGDEF_dom"/>
</dbReference>
<evidence type="ECO:0000259" key="5">
    <source>
        <dbReference type="PROSITE" id="PS50113"/>
    </source>
</evidence>
<dbReference type="RefSeq" id="WP_149391389.1">
    <property type="nucleotide sequence ID" value="NZ_SMRS01000007.1"/>
</dbReference>
<dbReference type="InterPro" id="IPR001610">
    <property type="entry name" value="PAC"/>
</dbReference>
<name>A0A5A9W085_9GAMM</name>
<dbReference type="NCBIfam" id="TIGR00229">
    <property type="entry name" value="sensory_box"/>
    <property type="match status" value="1"/>
</dbReference>
<dbReference type="Pfam" id="PF00990">
    <property type="entry name" value="GGDEF"/>
    <property type="match status" value="1"/>
</dbReference>
<dbReference type="AlphaFoldDB" id="A0A5A9W085"/>
<sequence length="431" mass="48493">MTVSVYPELKLTQIHVLLIEDDPGDAFLIQQQLQEKSDTHFVLHPASCLSQAGELLAQQDRRPDVILLDLNLPDSWGITSVVKARELLVDIPIVVLTGDNDFDLITAAIEAGAEDYLHKGAEGGLIRKALRYAILRHERDRNERIAMTVFNHAREGIMVTDAQERILHVNQAFTDITGYSAAEVLGKTPRLLNSGHHPAEFFQALHATLESQGHWQGELWNRHKDGSLFVEHMTVSAVRDAFGQTLHYVGLITDITQKKEDEARITRLAYYDALTELPNRSLFMDRLQQALTSARRHALNLAIVFIDLDGFKAINDQFSHAAGDYLLQRLAQRMKGCLRDEDTLARLAGDEFIAMLFNPSSPEETEVILERLRQQICRSVHWQGQSLEVSASLGVKFLAMHEFAEADRLVHLADQAMYQAKKSGKNCVVFA</sequence>
<feature type="domain" description="GGDEF" evidence="6">
    <location>
        <begin position="299"/>
        <end position="431"/>
    </location>
</feature>
<dbReference type="InterPro" id="IPR043128">
    <property type="entry name" value="Rev_trsase/Diguanyl_cyclase"/>
</dbReference>
<dbReference type="Gene3D" id="3.30.70.270">
    <property type="match status" value="1"/>
</dbReference>
<dbReference type="InterPro" id="IPR011006">
    <property type="entry name" value="CheY-like_superfamily"/>
</dbReference>
<dbReference type="Proteomes" id="UP000325302">
    <property type="component" value="Unassembled WGS sequence"/>
</dbReference>
<evidence type="ECO:0000313" key="7">
    <source>
        <dbReference type="EMBL" id="KAA0874157.1"/>
    </source>
</evidence>
<dbReference type="SUPFAM" id="SSF52172">
    <property type="entry name" value="CheY-like"/>
    <property type="match status" value="1"/>
</dbReference>
<comment type="cofactor">
    <cofactor evidence="1">
        <name>Mg(2+)</name>
        <dbReference type="ChEBI" id="CHEBI:18420"/>
    </cofactor>
</comment>